<dbReference type="Proteomes" id="UP000324222">
    <property type="component" value="Unassembled WGS sequence"/>
</dbReference>
<proteinExistence type="predicted"/>
<comment type="caution">
    <text evidence="1">The sequence shown here is derived from an EMBL/GenBank/DDBJ whole genome shotgun (WGS) entry which is preliminary data.</text>
</comment>
<evidence type="ECO:0000313" key="1">
    <source>
        <dbReference type="EMBL" id="MPC52464.1"/>
    </source>
</evidence>
<organism evidence="1 2">
    <name type="scientific">Portunus trituberculatus</name>
    <name type="common">Swimming crab</name>
    <name type="synonym">Neptunus trituberculatus</name>
    <dbReference type="NCBI Taxonomy" id="210409"/>
    <lineage>
        <taxon>Eukaryota</taxon>
        <taxon>Metazoa</taxon>
        <taxon>Ecdysozoa</taxon>
        <taxon>Arthropoda</taxon>
        <taxon>Crustacea</taxon>
        <taxon>Multicrustacea</taxon>
        <taxon>Malacostraca</taxon>
        <taxon>Eumalacostraca</taxon>
        <taxon>Eucarida</taxon>
        <taxon>Decapoda</taxon>
        <taxon>Pleocyemata</taxon>
        <taxon>Brachyura</taxon>
        <taxon>Eubrachyura</taxon>
        <taxon>Portunoidea</taxon>
        <taxon>Portunidae</taxon>
        <taxon>Portuninae</taxon>
        <taxon>Portunus</taxon>
    </lineage>
</organism>
<gene>
    <name evidence="1" type="ORF">E2C01_046334</name>
</gene>
<dbReference type="AlphaFoldDB" id="A0A5B7G7G7"/>
<dbReference type="OrthoDB" id="6500454at2759"/>
<evidence type="ECO:0000313" key="2">
    <source>
        <dbReference type="Proteomes" id="UP000324222"/>
    </source>
</evidence>
<reference evidence="1 2" key="1">
    <citation type="submission" date="2019-05" db="EMBL/GenBank/DDBJ databases">
        <title>Another draft genome of Portunus trituberculatus and its Hox gene families provides insights of decapod evolution.</title>
        <authorList>
            <person name="Jeong J.-H."/>
            <person name="Song I."/>
            <person name="Kim S."/>
            <person name="Choi T."/>
            <person name="Kim D."/>
            <person name="Ryu S."/>
            <person name="Kim W."/>
        </authorList>
    </citation>
    <scope>NUCLEOTIDE SEQUENCE [LARGE SCALE GENOMIC DNA]</scope>
    <source>
        <tissue evidence="1">Muscle</tissue>
    </source>
</reference>
<name>A0A5B7G7G7_PORTR</name>
<protein>
    <submittedName>
        <fullName evidence="1">Uncharacterized protein</fullName>
    </submittedName>
</protein>
<sequence length="71" mass="8198">MTVVVISSNPAFLIAFAEASDTSRLLVWKTRLLVVTRLDKSTIQNLLEDYWTFSMMNTMFLTSKPEPKNER</sequence>
<accession>A0A5B7G7G7</accession>
<dbReference type="EMBL" id="VSRR010010902">
    <property type="protein sequence ID" value="MPC52464.1"/>
    <property type="molecule type" value="Genomic_DNA"/>
</dbReference>
<keyword evidence="2" id="KW-1185">Reference proteome</keyword>